<gene>
    <name evidence="10" type="ORF">SAV14893_014820</name>
</gene>
<dbReference type="GO" id="GO:0006412">
    <property type="term" value="P:translation"/>
    <property type="evidence" value="ECO:0007669"/>
    <property type="project" value="UniProtKB-KW"/>
</dbReference>
<organism evidence="10 11">
    <name type="scientific">Streptomyces avermitilis</name>
    <dbReference type="NCBI Taxonomy" id="33903"/>
    <lineage>
        <taxon>Bacteria</taxon>
        <taxon>Bacillati</taxon>
        <taxon>Actinomycetota</taxon>
        <taxon>Actinomycetes</taxon>
        <taxon>Kitasatosporales</taxon>
        <taxon>Streptomycetaceae</taxon>
        <taxon>Streptomyces</taxon>
    </lineage>
</organism>
<dbReference type="PANTHER" id="PTHR43697">
    <property type="entry name" value="SERYL-TRNA SYNTHETASE"/>
    <property type="match status" value="1"/>
</dbReference>
<comment type="catalytic activity">
    <reaction evidence="7">
        <text>tRNA(Ser) + L-serine + ATP = L-seryl-tRNA(Ser) + AMP + diphosphate + H(+)</text>
        <dbReference type="Rhea" id="RHEA:12292"/>
        <dbReference type="Rhea" id="RHEA-COMP:9669"/>
        <dbReference type="Rhea" id="RHEA-COMP:9703"/>
        <dbReference type="ChEBI" id="CHEBI:15378"/>
        <dbReference type="ChEBI" id="CHEBI:30616"/>
        <dbReference type="ChEBI" id="CHEBI:33019"/>
        <dbReference type="ChEBI" id="CHEBI:33384"/>
        <dbReference type="ChEBI" id="CHEBI:78442"/>
        <dbReference type="ChEBI" id="CHEBI:78533"/>
        <dbReference type="ChEBI" id="CHEBI:456215"/>
        <dbReference type="EC" id="6.1.1.11"/>
    </reaction>
</comment>
<evidence type="ECO:0000313" key="10">
    <source>
        <dbReference type="EMBL" id="GDY62089.1"/>
    </source>
</evidence>
<feature type="domain" description="Aminoacyl-transfer RNA synthetases class-II family profile" evidence="9">
    <location>
        <begin position="62"/>
        <end position="166"/>
    </location>
</feature>
<name>A0A4D4LWA3_STRAX</name>
<sequence>MPDGDTDQEAVEVRRWGRPPHDAGTDARHHSDIGESLGILDGPAAAKLSGSRFSVGRGAGARLERALADFFLDLHTGEHGYTEYSVPFLVNRDTMTGTGQLPKFEDDLFRTQVGDRELFLIPTAEVPLTNLVAQQLLDARALPYAFTARTPCFRAEAGAYGRDTRGSCACTSSRRWSWSASAPPRTHRRSWSSWWGTPRSACAASNSPTAWSSCPRATSASRPG</sequence>
<dbReference type="PANTHER" id="PTHR43697:SF1">
    <property type="entry name" value="SERINE--TRNA LIGASE"/>
    <property type="match status" value="1"/>
</dbReference>
<comment type="similarity">
    <text evidence="2">Belongs to the class-II aminoacyl-tRNA synthetase family. Type-1 seryl-tRNA synthetase subfamily.</text>
</comment>
<evidence type="ECO:0000256" key="4">
    <source>
        <dbReference type="ARBA" id="ARBA00022917"/>
    </source>
</evidence>
<feature type="compositionally biased region" description="Basic and acidic residues" evidence="8">
    <location>
        <begin position="11"/>
        <end position="33"/>
    </location>
</feature>
<evidence type="ECO:0000256" key="3">
    <source>
        <dbReference type="ARBA" id="ARBA00022490"/>
    </source>
</evidence>
<evidence type="ECO:0000256" key="2">
    <source>
        <dbReference type="ARBA" id="ARBA00010728"/>
    </source>
</evidence>
<feature type="region of interest" description="Disordered" evidence="8">
    <location>
        <begin position="202"/>
        <end position="224"/>
    </location>
</feature>
<dbReference type="AlphaFoldDB" id="A0A4D4LWA3"/>
<dbReference type="Proteomes" id="UP000302139">
    <property type="component" value="Unassembled WGS sequence"/>
</dbReference>
<keyword evidence="4" id="KW-0648">Protein biosynthesis</keyword>
<proteinExistence type="inferred from homology"/>
<feature type="compositionally biased region" description="Polar residues" evidence="8">
    <location>
        <begin position="203"/>
        <end position="224"/>
    </location>
</feature>
<feature type="compositionally biased region" description="Acidic residues" evidence="8">
    <location>
        <begin position="1"/>
        <end position="10"/>
    </location>
</feature>
<comment type="catalytic activity">
    <reaction evidence="6">
        <text>tRNA(Sec) + L-serine + ATP = L-seryl-tRNA(Sec) + AMP + diphosphate + H(+)</text>
        <dbReference type="Rhea" id="RHEA:42580"/>
        <dbReference type="Rhea" id="RHEA-COMP:9742"/>
        <dbReference type="Rhea" id="RHEA-COMP:10128"/>
        <dbReference type="ChEBI" id="CHEBI:15378"/>
        <dbReference type="ChEBI" id="CHEBI:30616"/>
        <dbReference type="ChEBI" id="CHEBI:33019"/>
        <dbReference type="ChEBI" id="CHEBI:33384"/>
        <dbReference type="ChEBI" id="CHEBI:78442"/>
        <dbReference type="ChEBI" id="CHEBI:78533"/>
        <dbReference type="ChEBI" id="CHEBI:456215"/>
        <dbReference type="EC" id="6.1.1.11"/>
    </reaction>
</comment>
<dbReference type="InterPro" id="IPR006195">
    <property type="entry name" value="aa-tRNA-synth_II"/>
</dbReference>
<comment type="pathway">
    <text evidence="1">Aminoacyl-tRNA biosynthesis; selenocysteinyl-tRNA(Sec) biosynthesis; L-seryl-tRNA(Sec) from L-serine and tRNA(Sec): step 1/1.</text>
</comment>
<dbReference type="GO" id="GO:0004828">
    <property type="term" value="F:serine-tRNA ligase activity"/>
    <property type="evidence" value="ECO:0007669"/>
    <property type="project" value="UniProtKB-EC"/>
</dbReference>
<dbReference type="EMBL" id="BJHX01000001">
    <property type="protein sequence ID" value="GDY62089.1"/>
    <property type="molecule type" value="Genomic_DNA"/>
</dbReference>
<reference evidence="10 11" key="1">
    <citation type="submission" date="2019-04" db="EMBL/GenBank/DDBJ databases">
        <title>Draft genome sequences of Streptomyces avermitilis NBRC 14893.</title>
        <authorList>
            <person name="Komaki H."/>
            <person name="Tamura T."/>
            <person name="Hosoyama A."/>
        </authorList>
    </citation>
    <scope>NUCLEOTIDE SEQUENCE [LARGE SCALE GENOMIC DNA]</scope>
    <source>
        <strain evidence="10 11">NBRC 14893</strain>
    </source>
</reference>
<dbReference type="PROSITE" id="PS50862">
    <property type="entry name" value="AA_TRNA_LIGASE_II"/>
    <property type="match status" value="1"/>
</dbReference>
<protein>
    <recommendedName>
        <fullName evidence="5">Seryl-tRNA(Ser/Sec) synthetase</fullName>
    </recommendedName>
</protein>
<evidence type="ECO:0000256" key="7">
    <source>
        <dbReference type="ARBA" id="ARBA00048823"/>
    </source>
</evidence>
<evidence type="ECO:0000259" key="9">
    <source>
        <dbReference type="PROSITE" id="PS50862"/>
    </source>
</evidence>
<comment type="caution">
    <text evidence="10">The sequence shown here is derived from an EMBL/GenBank/DDBJ whole genome shotgun (WGS) entry which is preliminary data.</text>
</comment>
<dbReference type="SUPFAM" id="SSF55681">
    <property type="entry name" value="Class II aaRS and biotin synthetases"/>
    <property type="match status" value="1"/>
</dbReference>
<evidence type="ECO:0000256" key="8">
    <source>
        <dbReference type="SAM" id="MobiDB-lite"/>
    </source>
</evidence>
<evidence type="ECO:0000256" key="1">
    <source>
        <dbReference type="ARBA" id="ARBA00005045"/>
    </source>
</evidence>
<evidence type="ECO:0000256" key="6">
    <source>
        <dbReference type="ARBA" id="ARBA00047929"/>
    </source>
</evidence>
<accession>A0A4D4LWA3</accession>
<dbReference type="InterPro" id="IPR045864">
    <property type="entry name" value="aa-tRNA-synth_II/BPL/LPL"/>
</dbReference>
<keyword evidence="3" id="KW-0963">Cytoplasm</keyword>
<evidence type="ECO:0000256" key="5">
    <source>
        <dbReference type="ARBA" id="ARBA00033352"/>
    </source>
</evidence>
<evidence type="ECO:0000313" key="11">
    <source>
        <dbReference type="Proteomes" id="UP000302139"/>
    </source>
</evidence>
<feature type="region of interest" description="Disordered" evidence="8">
    <location>
        <begin position="1"/>
        <end position="33"/>
    </location>
</feature>
<dbReference type="Gene3D" id="3.30.930.10">
    <property type="entry name" value="Bira Bifunctional Protein, Domain 2"/>
    <property type="match status" value="1"/>
</dbReference>